<sequence>MPQREDITTPQLERGDAFSLSPSPARDALQGNLDNTLSLTHKKSWFGSARETLSRGALSAKGYIDALRGETSSRAGDGIFEDRIDAILAEEDSVGDSAQDTSSLTPLRPCSDRQRSFTPKTAMTSLRHHVHMSSRSRQKRGALAEITGNEVQSKYGGAGGPENFGLEGQDSEDTSRKGESNDLPAKGHGRKSSLGKSLVGSIRRMTISPRSGSPARMSRPSPTKAAAEVPLPSSPINIPAPSLSLDLEHGAFMPSNFGQSPPETRADGLIGLAAPGIATTIKSPTFYICVATEGPFNNVSSTIRKPVSPFADFPADESGIVSHDHVPTTPMPESTFNFELDGAKMEATSELFERSVDRAGKKTEKSLKRMISLDGIAKQGNGNSVVTPDSVGHGLLGPGMPKELRHESSLTTIESCPTDMPNLTRQLARLQDPEAGHRDPKDGEWKSDDPFAPGNVVGDVGRSPSSDRDIKLPFRPKIMVHAVDSLEPRTLSDESTVLNTSTDVEDVAVYQLPKECGSHKHVEHADECEPWPVYRSVAEELHVLKSRTNFRDSELSGSGDYDDFNIRHMFPALIDLDDVAVYDDARSDVVETEPLPGADTEDSSQSPVQLMSNVYKRLSTSQTPSPGRSRASTTHSTDVGDMFWNFAVRDWVQAGGEGHCIVSNEGPSPIQAIAERSQRSSDESQFDRATPEVSPSVSSPGIGSRLEHDLKRSNRNMRYNALFDSHSTPRHEFDADESEVIQPLRPNLQLVTRNLANGSKSSISLIGCVPNNSSESDLGSKGDEASDRCERRNDSLTQTSEELEKSLQQVIAEHYVFQIAMAGIGMGEQYEDLPDLPTSASTAAAGSEFRYRQEGYEKLPSRAISPGGAQCKSDAGLLEEGYKDEDEDVIHDSDFQVTNKGQPKEVDTLDEALEMFRTYSHPQQELHEQYMASENGADEDAISPVREGSCEAAPSPNTPSSVGKKRLPARYHSQRGRKN</sequence>
<evidence type="ECO:0000313" key="2">
    <source>
        <dbReference type="EMBL" id="KJY00556.1"/>
    </source>
</evidence>
<feature type="compositionally biased region" description="Polar residues" evidence="1">
    <location>
        <begin position="96"/>
        <end position="105"/>
    </location>
</feature>
<feature type="compositionally biased region" description="Basic and acidic residues" evidence="1">
    <location>
        <begin position="778"/>
        <end position="794"/>
    </location>
</feature>
<feature type="region of interest" description="Disordered" evidence="1">
    <location>
        <begin position="769"/>
        <end position="801"/>
    </location>
</feature>
<feature type="compositionally biased region" description="Basic and acidic residues" evidence="1">
    <location>
        <begin position="676"/>
        <end position="690"/>
    </location>
</feature>
<feature type="region of interest" description="Disordered" evidence="1">
    <location>
        <begin position="1"/>
        <end position="29"/>
    </location>
</feature>
<dbReference type="EMBL" id="LAFY01000315">
    <property type="protein sequence ID" value="KJY00556.1"/>
    <property type="molecule type" value="Genomic_DNA"/>
</dbReference>
<feature type="compositionally biased region" description="Low complexity" evidence="1">
    <location>
        <begin position="693"/>
        <end position="704"/>
    </location>
</feature>
<gene>
    <name evidence="2" type="ORF">TI39_contig323g00041</name>
</gene>
<dbReference type="OrthoDB" id="3643609at2759"/>
<feature type="region of interest" description="Disordered" evidence="1">
    <location>
        <begin position="674"/>
        <end position="705"/>
    </location>
</feature>
<feature type="region of interest" description="Disordered" evidence="1">
    <location>
        <begin position="924"/>
        <end position="979"/>
    </location>
</feature>
<feature type="compositionally biased region" description="Basic residues" evidence="1">
    <location>
        <begin position="126"/>
        <end position="140"/>
    </location>
</feature>
<evidence type="ECO:0000313" key="3">
    <source>
        <dbReference type="Proteomes" id="UP000033647"/>
    </source>
</evidence>
<organism evidence="2 3">
    <name type="scientific">Zymoseptoria brevis</name>
    <dbReference type="NCBI Taxonomy" id="1047168"/>
    <lineage>
        <taxon>Eukaryota</taxon>
        <taxon>Fungi</taxon>
        <taxon>Dikarya</taxon>
        <taxon>Ascomycota</taxon>
        <taxon>Pezizomycotina</taxon>
        <taxon>Dothideomycetes</taxon>
        <taxon>Dothideomycetidae</taxon>
        <taxon>Mycosphaerellales</taxon>
        <taxon>Mycosphaerellaceae</taxon>
        <taxon>Zymoseptoria</taxon>
    </lineage>
</organism>
<feature type="region of interest" description="Disordered" evidence="1">
    <location>
        <begin position="432"/>
        <end position="469"/>
    </location>
</feature>
<feature type="compositionally biased region" description="Basic residues" evidence="1">
    <location>
        <begin position="963"/>
        <end position="979"/>
    </location>
</feature>
<reference evidence="2 3" key="1">
    <citation type="submission" date="2015-03" db="EMBL/GenBank/DDBJ databases">
        <title>RNA-seq based gene annotation and comparative genomics of four Zymoseptoria species reveal species-specific pathogenicity related genes and transposable element activity.</title>
        <authorList>
            <person name="Grandaubert J."/>
            <person name="Bhattacharyya A."/>
            <person name="Stukenbrock E.H."/>
        </authorList>
    </citation>
    <scope>NUCLEOTIDE SEQUENCE [LARGE SCALE GENOMIC DNA]</scope>
    <source>
        <strain evidence="2 3">Zb18110</strain>
    </source>
</reference>
<proteinExistence type="predicted"/>
<feature type="compositionally biased region" description="Basic and acidic residues" evidence="1">
    <location>
        <begin position="432"/>
        <end position="449"/>
    </location>
</feature>
<accession>A0A0F4GWI4</accession>
<dbReference type="AlphaFoldDB" id="A0A0F4GWI4"/>
<keyword evidence="3" id="KW-1185">Reference proteome</keyword>
<feature type="region of interest" description="Disordered" evidence="1">
    <location>
        <begin position="91"/>
        <end position="233"/>
    </location>
</feature>
<protein>
    <submittedName>
        <fullName evidence="2">Uncharacterized protein</fullName>
    </submittedName>
</protein>
<dbReference type="Proteomes" id="UP000033647">
    <property type="component" value="Unassembled WGS sequence"/>
</dbReference>
<comment type="caution">
    <text evidence="2">The sequence shown here is derived from an EMBL/GenBank/DDBJ whole genome shotgun (WGS) entry which is preliminary data.</text>
</comment>
<evidence type="ECO:0000256" key="1">
    <source>
        <dbReference type="SAM" id="MobiDB-lite"/>
    </source>
</evidence>
<name>A0A0F4GWI4_9PEZI</name>